<evidence type="ECO:0000313" key="1">
    <source>
        <dbReference type="EMBL" id="MEE7458494.1"/>
    </source>
</evidence>
<accession>A0ABU7TD14</accession>
<name>A0ABU7TD14_9HYPH</name>
<evidence type="ECO:0000313" key="2">
    <source>
        <dbReference type="Proteomes" id="UP001349262"/>
    </source>
</evidence>
<evidence type="ECO:0008006" key="3">
    <source>
        <dbReference type="Google" id="ProtNLM"/>
    </source>
</evidence>
<organism evidence="1 2">
    <name type="scientific">Methylobacterium radiotolerans</name>
    <dbReference type="NCBI Taxonomy" id="31998"/>
    <lineage>
        <taxon>Bacteria</taxon>
        <taxon>Pseudomonadati</taxon>
        <taxon>Pseudomonadota</taxon>
        <taxon>Alphaproteobacteria</taxon>
        <taxon>Hyphomicrobiales</taxon>
        <taxon>Methylobacteriaceae</taxon>
        <taxon>Methylobacterium</taxon>
    </lineage>
</organism>
<keyword evidence="2" id="KW-1185">Reference proteome</keyword>
<proteinExistence type="predicted"/>
<sequence>MRFMTPRIHRLMQRAAECALNVVAGAVAGWALPVDVSKTVLKVALHRAIGFSPRWLIDAAGGERGITDRLFRAFRLDASVTEASILTRLCGISALLRQATPAPTIRTAARTQTPSAIRLRRGILNRLGSWVRSRRVSHLSKSLKLYLNPSCSLLII</sequence>
<dbReference type="Proteomes" id="UP001349262">
    <property type="component" value="Unassembled WGS sequence"/>
</dbReference>
<protein>
    <recommendedName>
        <fullName evidence="3">Acyl-CoA dehydrogenase/oxidase C-terminal domain-containing protein</fullName>
    </recommendedName>
</protein>
<comment type="caution">
    <text evidence="1">The sequence shown here is derived from an EMBL/GenBank/DDBJ whole genome shotgun (WGS) entry which is preliminary data.</text>
</comment>
<gene>
    <name evidence="1" type="ORF">MRSR164_17465</name>
</gene>
<reference evidence="1 2" key="1">
    <citation type="journal article" date="2012" name="Genet. Mol. Biol.">
        <title>Analysis of 16S rRNA and mxaF genes revealing insights into Methylobacterium niche-specific plant association.</title>
        <authorList>
            <person name="Dourado M.N."/>
            <person name="Andreote F.D."/>
            <person name="Dini-Andreote F."/>
            <person name="Conti R."/>
            <person name="Araujo J.M."/>
            <person name="Araujo W.L."/>
        </authorList>
    </citation>
    <scope>NUCLEOTIDE SEQUENCE [LARGE SCALE GENOMIC DNA]</scope>
    <source>
        <strain evidence="1 2">SR1.6/4</strain>
    </source>
</reference>
<dbReference type="EMBL" id="MLBY01000005">
    <property type="protein sequence ID" value="MEE7458494.1"/>
    <property type="molecule type" value="Genomic_DNA"/>
</dbReference>